<accession>A0A6J7LJS9</accession>
<protein>
    <submittedName>
        <fullName evidence="1">Unannotated protein</fullName>
    </submittedName>
</protein>
<organism evidence="1">
    <name type="scientific">freshwater metagenome</name>
    <dbReference type="NCBI Taxonomy" id="449393"/>
    <lineage>
        <taxon>unclassified sequences</taxon>
        <taxon>metagenomes</taxon>
        <taxon>ecological metagenomes</taxon>
    </lineage>
</organism>
<proteinExistence type="predicted"/>
<evidence type="ECO:0000313" key="1">
    <source>
        <dbReference type="EMBL" id="CAB4968508.1"/>
    </source>
</evidence>
<dbReference type="AlphaFoldDB" id="A0A6J7LJS9"/>
<name>A0A6J7LJS9_9ZZZZ</name>
<gene>
    <name evidence="1" type="ORF">UFOPK3772_03110</name>
</gene>
<dbReference type="EMBL" id="CAFBNE010000158">
    <property type="protein sequence ID" value="CAB4968508.1"/>
    <property type="molecule type" value="Genomic_DNA"/>
</dbReference>
<reference evidence="1" key="1">
    <citation type="submission" date="2020-05" db="EMBL/GenBank/DDBJ databases">
        <authorList>
            <person name="Chiriac C."/>
            <person name="Salcher M."/>
            <person name="Ghai R."/>
            <person name="Kavagutti S V."/>
        </authorList>
    </citation>
    <scope>NUCLEOTIDE SEQUENCE</scope>
</reference>
<sequence>MTPHRLVSILALGLVATAAGIGGAQAATAAGIGGAQAATPRLDAAPITGGDPSTWTPVSVTPSSNNKVVKTVQGQSIVLNGFPVTSVVESTNASVAVPIQGTIAEPTTVDGVTTPGATTNPGLQTSDVGAALVIVRDGPNVSGAASPIATFIVQVASVNGRDSMLDRNPLLLAGTEGVLALNETGERLTWDLPRYRATSDNESVLTSTGYPDSRTLTAVGYGTANVVVSRGGKKLANLVVTVARTPRFEFRVTTPRVTAAEAGEIVSITGRLKQRPPVGTDLPRVCAFHVTPWTRLGCATLTPAGDFTIPAKAIPGTAVIEYREGGGKGSGFFTIEIQPAR</sequence>